<organism evidence="2 3">
    <name type="scientific">Pleurodeles waltl</name>
    <name type="common">Iberian ribbed newt</name>
    <dbReference type="NCBI Taxonomy" id="8319"/>
    <lineage>
        <taxon>Eukaryota</taxon>
        <taxon>Metazoa</taxon>
        <taxon>Chordata</taxon>
        <taxon>Craniata</taxon>
        <taxon>Vertebrata</taxon>
        <taxon>Euteleostomi</taxon>
        <taxon>Amphibia</taxon>
        <taxon>Batrachia</taxon>
        <taxon>Caudata</taxon>
        <taxon>Salamandroidea</taxon>
        <taxon>Salamandridae</taxon>
        <taxon>Pleurodelinae</taxon>
        <taxon>Pleurodeles</taxon>
    </lineage>
</organism>
<dbReference type="EMBL" id="JANPWB010000008">
    <property type="protein sequence ID" value="KAJ1162067.1"/>
    <property type="molecule type" value="Genomic_DNA"/>
</dbReference>
<name>A0AAV7SDJ2_PLEWA</name>
<reference evidence="2" key="1">
    <citation type="journal article" date="2022" name="bioRxiv">
        <title>Sequencing and chromosome-scale assembly of the giantPleurodeles waltlgenome.</title>
        <authorList>
            <person name="Brown T."/>
            <person name="Elewa A."/>
            <person name="Iarovenko S."/>
            <person name="Subramanian E."/>
            <person name="Araus A.J."/>
            <person name="Petzold A."/>
            <person name="Susuki M."/>
            <person name="Suzuki K.-i.T."/>
            <person name="Hayashi T."/>
            <person name="Toyoda A."/>
            <person name="Oliveira C."/>
            <person name="Osipova E."/>
            <person name="Leigh N.D."/>
            <person name="Simon A."/>
            <person name="Yun M.H."/>
        </authorList>
    </citation>
    <scope>NUCLEOTIDE SEQUENCE</scope>
    <source>
        <strain evidence="2">20211129_DDA</strain>
        <tissue evidence="2">Liver</tissue>
    </source>
</reference>
<proteinExistence type="predicted"/>
<feature type="region of interest" description="Disordered" evidence="1">
    <location>
        <begin position="1"/>
        <end position="76"/>
    </location>
</feature>
<keyword evidence="3" id="KW-1185">Reference proteome</keyword>
<feature type="compositionally biased region" description="Gly residues" evidence="1">
    <location>
        <begin position="233"/>
        <end position="243"/>
    </location>
</feature>
<gene>
    <name evidence="2" type="ORF">NDU88_002546</name>
</gene>
<evidence type="ECO:0000313" key="2">
    <source>
        <dbReference type="EMBL" id="KAJ1162067.1"/>
    </source>
</evidence>
<dbReference type="Proteomes" id="UP001066276">
    <property type="component" value="Chromosome 4_2"/>
</dbReference>
<dbReference type="AlphaFoldDB" id="A0AAV7SDJ2"/>
<feature type="region of interest" description="Disordered" evidence="1">
    <location>
        <begin position="231"/>
        <end position="252"/>
    </location>
</feature>
<evidence type="ECO:0000313" key="3">
    <source>
        <dbReference type="Proteomes" id="UP001066276"/>
    </source>
</evidence>
<evidence type="ECO:0000256" key="1">
    <source>
        <dbReference type="SAM" id="MobiDB-lite"/>
    </source>
</evidence>
<comment type="caution">
    <text evidence="2">The sequence shown here is derived from an EMBL/GenBank/DDBJ whole genome shotgun (WGS) entry which is preliminary data.</text>
</comment>
<feature type="compositionally biased region" description="Basic and acidic residues" evidence="1">
    <location>
        <begin position="14"/>
        <end position="31"/>
    </location>
</feature>
<protein>
    <submittedName>
        <fullName evidence="2">Uncharacterized protein</fullName>
    </submittedName>
</protein>
<feature type="compositionally biased region" description="Basic and acidic residues" evidence="1">
    <location>
        <begin position="40"/>
        <end position="59"/>
    </location>
</feature>
<sequence length="252" mass="26353">MRADSAGEGSGHLHVREAPGTESRSEGEDGKGLWGVSSERAGRAQGRREEVGRQPEGKNKAVNTLRLQGGGGDKQQCQRLRINGRRALGIRRPGIGGGRVLQGAADVMGHKGRCQVGSGGKRVEEGQEGDLVFREQSPDRAGWSEGGVEMGEAWEEGMGWHLGEREAGPCGVGREDDSGEGFTGWGESGATPLMVEQVGALPWSEDDEEGGAGVGSSGLYQIGRHNWAEEGGCNSGSSGGLLLAGGRRRATH</sequence>
<accession>A0AAV7SDJ2</accession>